<gene>
    <name evidence="3" type="ORF">BECKSD772D_GA0070982_10272</name>
    <name evidence="2" type="ORF">BECKSD772E_GA0070983_102530</name>
    <name evidence="1" type="ORF">BECKSD772F_GA0070984_102731</name>
</gene>
<organism evidence="3">
    <name type="scientific">Candidatus Kentrum sp. SD</name>
    <dbReference type="NCBI Taxonomy" id="2126332"/>
    <lineage>
        <taxon>Bacteria</taxon>
        <taxon>Pseudomonadati</taxon>
        <taxon>Pseudomonadota</taxon>
        <taxon>Gammaproteobacteria</taxon>
        <taxon>Candidatus Kentrum</taxon>
    </lineage>
</organism>
<dbReference type="Pfam" id="PF09720">
    <property type="entry name" value="Unstab_antitox"/>
    <property type="match status" value="1"/>
</dbReference>
<dbReference type="InterPro" id="IPR013406">
    <property type="entry name" value="CHP02574_addiction_mod"/>
</dbReference>
<dbReference type="EMBL" id="CAADFR010000027">
    <property type="protein sequence ID" value="VFK38776.1"/>
    <property type="molecule type" value="Genomic_DNA"/>
</dbReference>
<proteinExistence type="predicted"/>
<evidence type="ECO:0000313" key="1">
    <source>
        <dbReference type="EMBL" id="VFK38776.1"/>
    </source>
</evidence>
<dbReference type="EMBL" id="CAADHB010000027">
    <property type="protein sequence ID" value="VFK78833.1"/>
    <property type="molecule type" value="Genomic_DNA"/>
</dbReference>
<name>A0A451BKM1_9GAMM</name>
<evidence type="ECO:0000313" key="2">
    <source>
        <dbReference type="EMBL" id="VFK43448.1"/>
    </source>
</evidence>
<accession>A0A451BKM1</accession>
<dbReference type="EMBL" id="CAADFU010000025">
    <property type="protein sequence ID" value="VFK43448.1"/>
    <property type="molecule type" value="Genomic_DNA"/>
</dbReference>
<reference evidence="3" key="1">
    <citation type="submission" date="2019-02" db="EMBL/GenBank/DDBJ databases">
        <authorList>
            <person name="Gruber-Vodicka R. H."/>
            <person name="Seah K. B. B."/>
        </authorList>
    </citation>
    <scope>NUCLEOTIDE SEQUENCE</scope>
    <source>
        <strain evidence="3">BECK_S127</strain>
        <strain evidence="2">BECK_S1320</strain>
        <strain evidence="1">BECK_S1321</strain>
    </source>
</reference>
<dbReference type="AlphaFoldDB" id="A0A451BKM1"/>
<protein>
    <submittedName>
        <fullName evidence="3">Addiction module component</fullName>
    </submittedName>
</protein>
<sequence>MIAQHSGNFPHRFDLGAHGFCALIIQKQLGPIVEMSLPVPLRAQLADMLMESLDTEETDSVQSLWVREAIRRPDEIRSGKIRSISGDQVLAEGRRLTK</sequence>
<evidence type="ECO:0000313" key="3">
    <source>
        <dbReference type="EMBL" id="VFK78833.1"/>
    </source>
</evidence>